<evidence type="ECO:0000259" key="6">
    <source>
        <dbReference type="PROSITE" id="PS51198"/>
    </source>
</evidence>
<dbReference type="InterPro" id="IPR027417">
    <property type="entry name" value="P-loop_NTPase"/>
</dbReference>
<keyword evidence="2 5" id="KW-0378">Hydrolase</keyword>
<dbReference type="EMBL" id="CP063169">
    <property type="protein sequence ID" value="QOR72658.1"/>
    <property type="molecule type" value="Genomic_DNA"/>
</dbReference>
<dbReference type="KEGG" id="halt:IM660_07835"/>
<dbReference type="Gene3D" id="3.40.50.300">
    <property type="entry name" value="P-loop containing nucleotide triphosphate hydrolases"/>
    <property type="match status" value="3"/>
</dbReference>
<feature type="binding site" evidence="5">
    <location>
        <begin position="206"/>
        <end position="213"/>
    </location>
    <ligand>
        <name>ATP</name>
        <dbReference type="ChEBI" id="CHEBI:30616"/>
    </ligand>
</feature>
<dbReference type="InterPro" id="IPR027351">
    <property type="entry name" value="(+)RNA_virus_helicase_core_dom"/>
</dbReference>
<dbReference type="GO" id="GO:0000725">
    <property type="term" value="P:recombinational repair"/>
    <property type="evidence" value="ECO:0007669"/>
    <property type="project" value="TreeGrafter"/>
</dbReference>
<evidence type="ECO:0000256" key="4">
    <source>
        <dbReference type="ARBA" id="ARBA00022840"/>
    </source>
</evidence>
<evidence type="ECO:0000313" key="8">
    <source>
        <dbReference type="Proteomes" id="UP000593758"/>
    </source>
</evidence>
<sequence length="752" mass="82547">MPDQSSSGSSVAHRVEQDHLDRVYERLDDLREHTRSRLTAVRRSGATGSHQNRSERDAFATLYEDRLAQLDAVEERLVFGRLDLTDGERRYVGRIGLSDAEQVPMLTDWRAPAARAFYQATAAQPGDVVLRRHLQTRHRSVVGIEDDVLDLDAVQEADVNLSGEGALLAALNAQRTGRMGDIVATIQAEQDAVIRSELDGVLIVEGGPGTGKTAVALHRAAFLLYAHRERIERSGVLLVGPSRVFLRYIEKVLPALGETGVVATTIADLLPGVEATGTENDEVAEIKGRRQWTTILAAAVRARQRVLPEQDLVVGSVRLRLLERDVRQAQERARRSRAPHNVARVTFVRHMLNSLAEQYAEKVPGVGEDDRADIIDELRSSRDVRVALNLCWMPLSATGLLEDLYAKPHRLAEAAPRLSARERRALYRDRGTPWTPADVPLLDEAAERIGEDDEADQARTRADQTQREAEIAYAREMLQQSGAGDGLVDAETVAGRFAATGPRMTTAERAMADRSWTYGHVVVDEAQELSPMAWHALLRRNPTRSMTVVGDVSQTSSRSGARSWSQMLERPLRGRYRTSTLTVNYRTPARVMDAARAMMIAADPEHPPTPVTSARDVPDAVVTSAVPELLQGVAGVVDRERAHLDGGRMAVLVPPSLRAQIAQALGSEGRVDLTREVVVLDPTGSKGLEFDVVVLVEPARMLAEAGRPGDLYVAMTRPTRRLHLVHTEPLPAGLEDVQHLRTIGTSAASGAR</sequence>
<dbReference type="GO" id="GO:0003677">
    <property type="term" value="F:DNA binding"/>
    <property type="evidence" value="ECO:0007669"/>
    <property type="project" value="InterPro"/>
</dbReference>
<keyword evidence="8" id="KW-1185">Reference proteome</keyword>
<dbReference type="GO" id="GO:0005524">
    <property type="term" value="F:ATP binding"/>
    <property type="evidence" value="ECO:0007669"/>
    <property type="project" value="UniProtKB-UniRule"/>
</dbReference>
<evidence type="ECO:0000256" key="1">
    <source>
        <dbReference type="ARBA" id="ARBA00022741"/>
    </source>
</evidence>
<dbReference type="SUPFAM" id="SSF52540">
    <property type="entry name" value="P-loop containing nucleoside triphosphate hydrolases"/>
    <property type="match status" value="1"/>
</dbReference>
<protein>
    <submittedName>
        <fullName evidence="7">AAA family ATPase</fullName>
    </submittedName>
</protein>
<keyword evidence="3 5" id="KW-0347">Helicase</keyword>
<dbReference type="PROSITE" id="PS51198">
    <property type="entry name" value="UVRD_HELICASE_ATP_BIND"/>
    <property type="match status" value="1"/>
</dbReference>
<dbReference type="AlphaFoldDB" id="A0A7M1SYL0"/>
<name>A0A7M1SYL0_9MICO</name>
<dbReference type="PANTHER" id="PTHR11070">
    <property type="entry name" value="UVRD / RECB / PCRA DNA HELICASE FAMILY MEMBER"/>
    <property type="match status" value="1"/>
</dbReference>
<dbReference type="PANTHER" id="PTHR11070:SF45">
    <property type="entry name" value="DNA 3'-5' HELICASE"/>
    <property type="match status" value="1"/>
</dbReference>
<dbReference type="Pfam" id="PF01443">
    <property type="entry name" value="Viral_helicase1"/>
    <property type="match status" value="1"/>
</dbReference>
<dbReference type="InterPro" id="IPR014016">
    <property type="entry name" value="UvrD-like_ATP-bd"/>
</dbReference>
<evidence type="ECO:0000256" key="2">
    <source>
        <dbReference type="ARBA" id="ARBA00022801"/>
    </source>
</evidence>
<feature type="domain" description="UvrD-like helicase ATP-binding" evidence="6">
    <location>
        <begin position="185"/>
        <end position="588"/>
    </location>
</feature>
<dbReference type="GO" id="GO:0016787">
    <property type="term" value="F:hydrolase activity"/>
    <property type="evidence" value="ECO:0007669"/>
    <property type="project" value="UniProtKB-UniRule"/>
</dbReference>
<dbReference type="Proteomes" id="UP000593758">
    <property type="component" value="Chromosome"/>
</dbReference>
<evidence type="ECO:0000256" key="3">
    <source>
        <dbReference type="ARBA" id="ARBA00022806"/>
    </source>
</evidence>
<proteinExistence type="predicted"/>
<dbReference type="RefSeq" id="WP_193499292.1">
    <property type="nucleotide sequence ID" value="NZ_CP063169.1"/>
</dbReference>
<gene>
    <name evidence="7" type="ORF">IM660_07835</name>
</gene>
<dbReference type="InterPro" id="IPR000212">
    <property type="entry name" value="DNA_helicase_UvrD/REP"/>
</dbReference>
<evidence type="ECO:0000313" key="7">
    <source>
        <dbReference type="EMBL" id="QOR72658.1"/>
    </source>
</evidence>
<dbReference type="GO" id="GO:0005829">
    <property type="term" value="C:cytosol"/>
    <property type="evidence" value="ECO:0007669"/>
    <property type="project" value="TreeGrafter"/>
</dbReference>
<keyword evidence="4 5" id="KW-0067">ATP-binding</keyword>
<keyword evidence="1 5" id="KW-0547">Nucleotide-binding</keyword>
<evidence type="ECO:0000256" key="5">
    <source>
        <dbReference type="PROSITE-ProRule" id="PRU00560"/>
    </source>
</evidence>
<dbReference type="GO" id="GO:0043138">
    <property type="term" value="F:3'-5' DNA helicase activity"/>
    <property type="evidence" value="ECO:0007669"/>
    <property type="project" value="TreeGrafter"/>
</dbReference>
<organism evidence="7 8">
    <name type="scientific">Ruania alkalisoli</name>
    <dbReference type="NCBI Taxonomy" id="2779775"/>
    <lineage>
        <taxon>Bacteria</taxon>
        <taxon>Bacillati</taxon>
        <taxon>Actinomycetota</taxon>
        <taxon>Actinomycetes</taxon>
        <taxon>Micrococcales</taxon>
        <taxon>Ruaniaceae</taxon>
        <taxon>Ruania</taxon>
    </lineage>
</organism>
<reference evidence="7 8" key="1">
    <citation type="submission" date="2020-10" db="EMBL/GenBank/DDBJ databases">
        <title>Haloactinobacterium sp. RN3S43, a bacterium isolated from saline soil.</title>
        <authorList>
            <person name="Sun J.-Q."/>
        </authorList>
    </citation>
    <scope>NUCLEOTIDE SEQUENCE [LARGE SCALE GENOMIC DNA]</scope>
    <source>
        <strain evidence="7 8">RN3S43</strain>
    </source>
</reference>
<accession>A0A7M1SYL0</accession>